<dbReference type="InterPro" id="IPR003593">
    <property type="entry name" value="AAA+_ATPase"/>
</dbReference>
<protein>
    <submittedName>
        <fullName evidence="5">CagE TrbE VirB component of type IV transporter system</fullName>
    </submittedName>
</protein>
<evidence type="ECO:0000256" key="2">
    <source>
        <dbReference type="ARBA" id="ARBA00022741"/>
    </source>
</evidence>
<dbReference type="AlphaFoldDB" id="D1AYH5"/>
<dbReference type="InterPro" id="IPR027417">
    <property type="entry name" value="P-loop_NTPase"/>
</dbReference>
<dbReference type="SMART" id="SM00382">
    <property type="entry name" value="AAA"/>
    <property type="match status" value="1"/>
</dbReference>
<dbReference type="Proteomes" id="UP000002072">
    <property type="component" value="Chromosome"/>
</dbReference>
<dbReference type="Pfam" id="PF03135">
    <property type="entry name" value="CagE_TrbE_VirB"/>
    <property type="match status" value="2"/>
</dbReference>
<dbReference type="CDD" id="cd01127">
    <property type="entry name" value="TrwB_TraG_TraD_VirD4"/>
    <property type="match status" value="1"/>
</dbReference>
<dbReference type="EMBL" id="CP001779">
    <property type="protein sequence ID" value="ACZ01351.1"/>
    <property type="molecule type" value="Genomic_DNA"/>
</dbReference>
<dbReference type="InterPro" id="IPR051162">
    <property type="entry name" value="T4SS_component"/>
</dbReference>
<dbReference type="GO" id="GO:0005524">
    <property type="term" value="F:ATP binding"/>
    <property type="evidence" value="ECO:0007669"/>
    <property type="project" value="UniProtKB-KW"/>
</dbReference>
<dbReference type="SUPFAM" id="SSF52540">
    <property type="entry name" value="P-loop containing nucleoside triphosphate hydrolases"/>
    <property type="match status" value="1"/>
</dbReference>
<proteinExistence type="inferred from homology"/>
<sequence>MLKQILNDYKKSYKFFIHFETMIEDGIILNKNNGFQSTFKVRFYDLDYLSTDDITTINDRLNNAYKRLPDGFSIHFEVQRNKSDKYPTKDLKNKPYPTRIIDKMRENSVTKETFYSTEYFVTLTYIMQNDSNEKINLLLNKFTSIFSKNKEKENTKDELIKIFKNELKEYKDQILMFIEQVKTAAIDVEMLKGEELLAFLYTAINMEKREKVKVPKDNIMLLDEYLTVSTLTNGEYTKINDEYVKVVTINMFPDNVTQRIFNQLESLNFEYRYVTRFIMLSREETIKILKDFKVYFSAKVKSFAQWLIEIKNGQEVQNIDYTALDKVDEADLALNEAKTGALAYGYYTFSFIIKDKNLENLDKKVNDVRKILNFYDFVAGEDKYNTLDSIFGALPGNIVNNVRKSPMNTYLLSALLPMSSLYVGNKVNKHLKDIALFTTKTDKELFYFNLHNKDIGHSLVIGPTGAGKSFLLSMIAANFLKYEGKILDKEGKEKIKPSQVFFFDKDASSRVLTYTSGGKFYDLGEKEIAFQPLKNIHINSEKEWALGWIIGILEQEGIPYDATTKNIVEQSIESLTTAKIESRTLSNLRTYIASRSKTVAQALDSYCGENVYGEYFDNNFDNITDNNFITFEMGNVISNPKVVAPLLDYIFHKIEREKLDGTPTLILLDECWLFLKNEKMREKINEWLKVLRKKNTSVVFATQSLSDIADSPIFSTIIDACKTNIFLPNERAMSAWVDLYKRFNLTEKEIKEINDGTMKQDYFVKTTEGARLFQLNPSDIEIAYLGSSTSNDQNIIINLKNKIDDEILSNNEKIKKLNREWLSYKYKIGEISINNINQIKDIL</sequence>
<dbReference type="HOGENOM" id="CLU_008341_1_0_0"/>
<evidence type="ECO:0000259" key="4">
    <source>
        <dbReference type="SMART" id="SM00382"/>
    </source>
</evidence>
<dbReference type="Gene3D" id="3.40.50.300">
    <property type="entry name" value="P-loop containing nucleotide triphosphate hydrolases"/>
    <property type="match status" value="2"/>
</dbReference>
<comment type="similarity">
    <text evidence="1">Belongs to the TrbE/VirB4 family.</text>
</comment>
<reference evidence="5 6" key="1">
    <citation type="journal article" date="2009" name="Stand. Genomic Sci.">
        <title>Complete genome sequence of Streptobacillus moniliformis type strain (9901T).</title>
        <authorList>
            <person name="Nolan M."/>
            <person name="Gronow S."/>
            <person name="Lapidus A."/>
            <person name="Ivanova N."/>
            <person name="Copeland A."/>
            <person name="Lucas S."/>
            <person name="Del Rio T.G."/>
            <person name="Chen F."/>
            <person name="Tice H."/>
            <person name="Pitluck S."/>
            <person name="Cheng J.F."/>
            <person name="Sims D."/>
            <person name="Meincke L."/>
            <person name="Bruce D."/>
            <person name="Goodwin L."/>
            <person name="Brettin T."/>
            <person name="Han C."/>
            <person name="Detter J.C."/>
            <person name="Ovchinikova G."/>
            <person name="Pati A."/>
            <person name="Mavromatis K."/>
            <person name="Mikhailova N."/>
            <person name="Chen A."/>
            <person name="Palaniappan K."/>
            <person name="Land M."/>
            <person name="Hauser L."/>
            <person name="Chang Y.J."/>
            <person name="Jeffries C.D."/>
            <person name="Rohde M."/>
            <person name="Sproer C."/>
            <person name="Goker M."/>
            <person name="Bristow J."/>
            <person name="Eisen J.A."/>
            <person name="Markowitz V."/>
            <person name="Hugenholtz P."/>
            <person name="Kyrpides N.C."/>
            <person name="Klenk H.P."/>
            <person name="Chain P."/>
        </authorList>
    </citation>
    <scope>NUCLEOTIDE SEQUENCE [LARGE SCALE GENOMIC DNA]</scope>
    <source>
        <strain evidence="6">ATCC 14647 / DSM 12112 / NCTC 10651 / 9901</strain>
    </source>
</reference>
<evidence type="ECO:0000313" key="6">
    <source>
        <dbReference type="Proteomes" id="UP000002072"/>
    </source>
</evidence>
<evidence type="ECO:0000313" key="5">
    <source>
        <dbReference type="EMBL" id="ACZ01351.1"/>
    </source>
</evidence>
<dbReference type="KEGG" id="smf:Smon_0884"/>
<organism evidence="5 6">
    <name type="scientific">Streptobacillus moniliformis (strain ATCC 14647 / DSM 12112 / NCTC 10651 / 9901)</name>
    <dbReference type="NCBI Taxonomy" id="519441"/>
    <lineage>
        <taxon>Bacteria</taxon>
        <taxon>Fusobacteriati</taxon>
        <taxon>Fusobacteriota</taxon>
        <taxon>Fusobacteriia</taxon>
        <taxon>Fusobacteriales</taxon>
        <taxon>Leptotrichiaceae</taxon>
        <taxon>Streptobacillus</taxon>
    </lineage>
</organism>
<dbReference type="InterPro" id="IPR018145">
    <property type="entry name" value="CagE_TrbE_VirB_cntrl_dom"/>
</dbReference>
<dbReference type="GeneID" id="29673787"/>
<accession>D1AYH5</accession>
<dbReference type="PANTHER" id="PTHR30121">
    <property type="entry name" value="UNCHARACTERIZED PROTEIN YJGR-RELATED"/>
    <property type="match status" value="1"/>
</dbReference>
<dbReference type="STRING" id="519441.Smon_0884"/>
<dbReference type="eggNOG" id="COG3451">
    <property type="taxonomic scope" value="Bacteria"/>
</dbReference>
<keyword evidence="6" id="KW-1185">Reference proteome</keyword>
<dbReference type="PANTHER" id="PTHR30121:SF12">
    <property type="entry name" value="TYPE IV SECRETION SYSTEM PROTEIN CAGE"/>
    <property type="match status" value="1"/>
</dbReference>
<dbReference type="Pfam" id="PF19044">
    <property type="entry name" value="P-loop_TraG"/>
    <property type="match status" value="1"/>
</dbReference>
<feature type="domain" description="AAA+ ATPase" evidence="4">
    <location>
        <begin position="454"/>
        <end position="724"/>
    </location>
</feature>
<name>D1AYH5_STRM9</name>
<dbReference type="OrthoDB" id="9816422at2"/>
<gene>
    <name evidence="5" type="ordered locus">Smon_0884</name>
</gene>
<dbReference type="RefSeq" id="WP_012858900.1">
    <property type="nucleotide sequence ID" value="NC_013515.1"/>
</dbReference>
<evidence type="ECO:0000256" key="1">
    <source>
        <dbReference type="ARBA" id="ARBA00006512"/>
    </source>
</evidence>
<keyword evidence="3" id="KW-0067">ATP-binding</keyword>
<dbReference type="InterPro" id="IPR043964">
    <property type="entry name" value="P-loop_TraG"/>
</dbReference>
<evidence type="ECO:0000256" key="3">
    <source>
        <dbReference type="ARBA" id="ARBA00022840"/>
    </source>
</evidence>
<keyword evidence="2" id="KW-0547">Nucleotide-binding</keyword>